<dbReference type="InterPro" id="IPR051106">
    <property type="entry name" value="RNA-bind/splicing_reg"/>
</dbReference>
<dbReference type="GO" id="GO:0008380">
    <property type="term" value="P:RNA splicing"/>
    <property type="evidence" value="ECO:0007669"/>
    <property type="project" value="UniProtKB-KW"/>
</dbReference>
<organism evidence="8 9">
    <name type="scientific">Liquidambar formosana</name>
    <name type="common">Formosan gum</name>
    <dbReference type="NCBI Taxonomy" id="63359"/>
    <lineage>
        <taxon>Eukaryota</taxon>
        <taxon>Viridiplantae</taxon>
        <taxon>Streptophyta</taxon>
        <taxon>Embryophyta</taxon>
        <taxon>Tracheophyta</taxon>
        <taxon>Spermatophyta</taxon>
        <taxon>Magnoliopsida</taxon>
        <taxon>eudicotyledons</taxon>
        <taxon>Gunneridae</taxon>
        <taxon>Pentapetalae</taxon>
        <taxon>Saxifragales</taxon>
        <taxon>Altingiaceae</taxon>
        <taxon>Liquidambar</taxon>
    </lineage>
</organism>
<proteinExistence type="predicted"/>
<evidence type="ECO:0000256" key="6">
    <source>
        <dbReference type="PROSITE-ProRule" id="PRU00176"/>
    </source>
</evidence>
<dbReference type="PANTHER" id="PTHR48028:SF4">
    <property type="entry name" value="SC35-LIKE SPLICING FACTOR"/>
    <property type="match status" value="1"/>
</dbReference>
<evidence type="ECO:0000313" key="8">
    <source>
        <dbReference type="EMBL" id="KAK9275587.1"/>
    </source>
</evidence>
<dbReference type="GO" id="GO:0006397">
    <property type="term" value="P:mRNA processing"/>
    <property type="evidence" value="ECO:0007669"/>
    <property type="project" value="UniProtKB-KW"/>
</dbReference>
<name>A0AAP0WP87_LIQFO</name>
<protein>
    <recommendedName>
        <fullName evidence="7">RRM domain-containing protein</fullName>
    </recommendedName>
</protein>
<dbReference type="InterPro" id="IPR000504">
    <property type="entry name" value="RRM_dom"/>
</dbReference>
<reference evidence="8 9" key="1">
    <citation type="journal article" date="2024" name="Plant J.">
        <title>Genome sequences and population genomics reveal climatic adaptation and genomic divergence between two closely related sweetgum species.</title>
        <authorList>
            <person name="Xu W.Q."/>
            <person name="Ren C.Q."/>
            <person name="Zhang X.Y."/>
            <person name="Comes H.P."/>
            <person name="Liu X.H."/>
            <person name="Li Y.G."/>
            <person name="Kettle C.J."/>
            <person name="Jalonen R."/>
            <person name="Gaisberger H."/>
            <person name="Ma Y.Z."/>
            <person name="Qiu Y.X."/>
        </authorList>
    </citation>
    <scope>NUCLEOTIDE SEQUENCE [LARGE SCALE GENOMIC DNA]</scope>
    <source>
        <strain evidence="8">Hangzhou</strain>
    </source>
</reference>
<dbReference type="InterPro" id="IPR035979">
    <property type="entry name" value="RBD_domain_sf"/>
</dbReference>
<dbReference type="SUPFAM" id="SSF54928">
    <property type="entry name" value="RNA-binding domain, RBD"/>
    <property type="match status" value="1"/>
</dbReference>
<evidence type="ECO:0000256" key="2">
    <source>
        <dbReference type="ARBA" id="ARBA00022664"/>
    </source>
</evidence>
<sequence length="174" mass="19424">MSSRDKEKSISVKRESLELALFLSSPSTGESRGFAFVRYKYTDEVQKAVERLDGRTADGQKLLFSLLNVGQMQSGFKRVGLLKPFQEEEAGQETAALGEVSVVISKENKINNKNEGAKTTRILMQKAKNIFLAFQNYMRKEALSILINVPYDIGISLDDLINVINNAMLNSSHC</sequence>
<dbReference type="EMBL" id="JBBPBK010000011">
    <property type="protein sequence ID" value="KAK9275587.1"/>
    <property type="molecule type" value="Genomic_DNA"/>
</dbReference>
<keyword evidence="3 6" id="KW-0694">RNA-binding</keyword>
<accession>A0AAP0WP87</accession>
<gene>
    <name evidence="8" type="ORF">L1049_022854</name>
</gene>
<dbReference type="GO" id="GO:0005634">
    <property type="term" value="C:nucleus"/>
    <property type="evidence" value="ECO:0007669"/>
    <property type="project" value="UniProtKB-SubCell"/>
</dbReference>
<evidence type="ECO:0000313" key="9">
    <source>
        <dbReference type="Proteomes" id="UP001415857"/>
    </source>
</evidence>
<evidence type="ECO:0000256" key="4">
    <source>
        <dbReference type="ARBA" id="ARBA00023187"/>
    </source>
</evidence>
<dbReference type="AlphaFoldDB" id="A0AAP0WP87"/>
<evidence type="ECO:0000259" key="7">
    <source>
        <dbReference type="PROSITE" id="PS50102"/>
    </source>
</evidence>
<keyword evidence="5" id="KW-0539">Nucleus</keyword>
<dbReference type="PROSITE" id="PS50102">
    <property type="entry name" value="RRM"/>
    <property type="match status" value="1"/>
</dbReference>
<keyword evidence="2" id="KW-0507">mRNA processing</keyword>
<comment type="caution">
    <text evidence="8">The sequence shown here is derived from an EMBL/GenBank/DDBJ whole genome shotgun (WGS) entry which is preliminary data.</text>
</comment>
<keyword evidence="4" id="KW-0508">mRNA splicing</keyword>
<evidence type="ECO:0000256" key="3">
    <source>
        <dbReference type="ARBA" id="ARBA00022884"/>
    </source>
</evidence>
<keyword evidence="9" id="KW-1185">Reference proteome</keyword>
<evidence type="ECO:0000256" key="5">
    <source>
        <dbReference type="ARBA" id="ARBA00023242"/>
    </source>
</evidence>
<dbReference type="GO" id="GO:0003723">
    <property type="term" value="F:RNA binding"/>
    <property type="evidence" value="ECO:0007669"/>
    <property type="project" value="UniProtKB-UniRule"/>
</dbReference>
<evidence type="ECO:0000256" key="1">
    <source>
        <dbReference type="ARBA" id="ARBA00004123"/>
    </source>
</evidence>
<dbReference type="Proteomes" id="UP001415857">
    <property type="component" value="Unassembled WGS sequence"/>
</dbReference>
<dbReference type="Gene3D" id="3.30.70.330">
    <property type="match status" value="1"/>
</dbReference>
<dbReference type="InterPro" id="IPR012677">
    <property type="entry name" value="Nucleotide-bd_a/b_plait_sf"/>
</dbReference>
<dbReference type="PANTHER" id="PTHR48028">
    <property type="entry name" value="GLYCINE-RICH RNA-BINDING PROTEIN RZ1A"/>
    <property type="match status" value="1"/>
</dbReference>
<feature type="domain" description="RRM" evidence="7">
    <location>
        <begin position="1"/>
        <end position="69"/>
    </location>
</feature>
<comment type="subcellular location">
    <subcellularLocation>
        <location evidence="1">Nucleus</location>
    </subcellularLocation>
</comment>
<dbReference type="Pfam" id="PF00076">
    <property type="entry name" value="RRM_1"/>
    <property type="match status" value="1"/>
</dbReference>